<dbReference type="EnsemblPlants" id="AET7Gv21209800.1">
    <property type="protein sequence ID" value="AET7Gv21209800.1"/>
    <property type="gene ID" value="AET7Gv21209800"/>
</dbReference>
<proteinExistence type="predicted"/>
<reference evidence="3" key="2">
    <citation type="journal article" date="2017" name="Nat. Plants">
        <title>The Aegilops tauschii genome reveals multiple impacts of transposons.</title>
        <authorList>
            <person name="Zhao G."/>
            <person name="Zou C."/>
            <person name="Li K."/>
            <person name="Wang K."/>
            <person name="Li T."/>
            <person name="Gao L."/>
            <person name="Zhang X."/>
            <person name="Wang H."/>
            <person name="Yang Z."/>
            <person name="Liu X."/>
            <person name="Jiang W."/>
            <person name="Mao L."/>
            <person name="Kong X."/>
            <person name="Jiao Y."/>
            <person name="Jia J."/>
        </authorList>
    </citation>
    <scope>NUCLEOTIDE SEQUENCE [LARGE SCALE GENOMIC DNA]</scope>
    <source>
        <strain evidence="3">cv. AL8/78</strain>
    </source>
</reference>
<accession>A0A453T329</accession>
<sequence length="81" mass="8501">SGTGVRRPLALKSQPRDGRMGISSSFPRGPIESSGFFFLPILMGGVGANHGATATSVARTAPSGRARDGARIMAASRGWWW</sequence>
<reference evidence="2" key="4">
    <citation type="submission" date="2019-03" db="UniProtKB">
        <authorList>
            <consortium name="EnsemblPlants"/>
        </authorList>
    </citation>
    <scope>IDENTIFICATION</scope>
</reference>
<reference evidence="2" key="3">
    <citation type="journal article" date="2017" name="Nature">
        <title>Genome sequence of the progenitor of the wheat D genome Aegilops tauschii.</title>
        <authorList>
            <person name="Luo M.C."/>
            <person name="Gu Y.Q."/>
            <person name="Puiu D."/>
            <person name="Wang H."/>
            <person name="Twardziok S.O."/>
            <person name="Deal K.R."/>
            <person name="Huo N."/>
            <person name="Zhu T."/>
            <person name="Wang L."/>
            <person name="Wang Y."/>
            <person name="McGuire P.E."/>
            <person name="Liu S."/>
            <person name="Long H."/>
            <person name="Ramasamy R.K."/>
            <person name="Rodriguez J.C."/>
            <person name="Van S.L."/>
            <person name="Yuan L."/>
            <person name="Wang Z."/>
            <person name="Xia Z."/>
            <person name="Xiao L."/>
            <person name="Anderson O.D."/>
            <person name="Ouyang S."/>
            <person name="Liang Y."/>
            <person name="Zimin A.V."/>
            <person name="Pertea G."/>
            <person name="Qi P."/>
            <person name="Bennetzen J.L."/>
            <person name="Dai X."/>
            <person name="Dawson M.W."/>
            <person name="Muller H.G."/>
            <person name="Kugler K."/>
            <person name="Rivarola-Duarte L."/>
            <person name="Spannagl M."/>
            <person name="Mayer K.F.X."/>
            <person name="Lu F.H."/>
            <person name="Bevan M.W."/>
            <person name="Leroy P."/>
            <person name="Li P."/>
            <person name="You F.M."/>
            <person name="Sun Q."/>
            <person name="Liu Z."/>
            <person name="Lyons E."/>
            <person name="Wicker T."/>
            <person name="Salzberg S.L."/>
            <person name="Devos K.M."/>
            <person name="Dvorak J."/>
        </authorList>
    </citation>
    <scope>NUCLEOTIDE SEQUENCE [LARGE SCALE GENOMIC DNA]</scope>
    <source>
        <strain evidence="2">cv. AL8/78</strain>
    </source>
</reference>
<protein>
    <submittedName>
        <fullName evidence="2">Uncharacterized protein</fullName>
    </submittedName>
</protein>
<dbReference type="Proteomes" id="UP000015105">
    <property type="component" value="Chromosome 7D"/>
</dbReference>
<reference evidence="2" key="5">
    <citation type="journal article" date="2021" name="G3 (Bethesda)">
        <title>Aegilops tauschii genome assembly Aet v5.0 features greater sequence contiguity and improved annotation.</title>
        <authorList>
            <person name="Wang L."/>
            <person name="Zhu T."/>
            <person name="Rodriguez J.C."/>
            <person name="Deal K.R."/>
            <person name="Dubcovsky J."/>
            <person name="McGuire P.E."/>
            <person name="Lux T."/>
            <person name="Spannagl M."/>
            <person name="Mayer K.F.X."/>
            <person name="Baldrich P."/>
            <person name="Meyers B.C."/>
            <person name="Huo N."/>
            <person name="Gu Y.Q."/>
            <person name="Zhou H."/>
            <person name="Devos K.M."/>
            <person name="Bennetzen J.L."/>
            <person name="Unver T."/>
            <person name="Budak H."/>
            <person name="Gulick P.J."/>
            <person name="Galiba G."/>
            <person name="Kalapos B."/>
            <person name="Nelson D.R."/>
            <person name="Li P."/>
            <person name="You F.M."/>
            <person name="Luo M.C."/>
            <person name="Dvorak J."/>
        </authorList>
    </citation>
    <scope>NUCLEOTIDE SEQUENCE [LARGE SCALE GENOMIC DNA]</scope>
    <source>
        <strain evidence="2">cv. AL8/78</strain>
    </source>
</reference>
<dbReference type="Gramene" id="AET7Gv21209800.1">
    <property type="protein sequence ID" value="AET7Gv21209800.1"/>
    <property type="gene ID" value="AET7Gv21209800"/>
</dbReference>
<reference evidence="3" key="1">
    <citation type="journal article" date="2014" name="Science">
        <title>Ancient hybridizations among the ancestral genomes of bread wheat.</title>
        <authorList>
            <consortium name="International Wheat Genome Sequencing Consortium,"/>
            <person name="Marcussen T."/>
            <person name="Sandve S.R."/>
            <person name="Heier L."/>
            <person name="Spannagl M."/>
            <person name="Pfeifer M."/>
            <person name="Jakobsen K.S."/>
            <person name="Wulff B.B."/>
            <person name="Steuernagel B."/>
            <person name="Mayer K.F."/>
            <person name="Olsen O.A."/>
        </authorList>
    </citation>
    <scope>NUCLEOTIDE SEQUENCE [LARGE SCALE GENOMIC DNA]</scope>
    <source>
        <strain evidence="3">cv. AL8/78</strain>
    </source>
</reference>
<feature type="region of interest" description="Disordered" evidence="1">
    <location>
        <begin position="1"/>
        <end position="30"/>
    </location>
</feature>
<evidence type="ECO:0000313" key="3">
    <source>
        <dbReference type="Proteomes" id="UP000015105"/>
    </source>
</evidence>
<keyword evidence="3" id="KW-1185">Reference proteome</keyword>
<name>A0A453T329_AEGTS</name>
<dbReference type="AlphaFoldDB" id="A0A453T329"/>
<evidence type="ECO:0000313" key="2">
    <source>
        <dbReference type="EnsemblPlants" id="AET7Gv21209800.1"/>
    </source>
</evidence>
<evidence type="ECO:0000256" key="1">
    <source>
        <dbReference type="SAM" id="MobiDB-lite"/>
    </source>
</evidence>
<organism evidence="2 3">
    <name type="scientific">Aegilops tauschii subsp. strangulata</name>
    <name type="common">Goatgrass</name>
    <dbReference type="NCBI Taxonomy" id="200361"/>
    <lineage>
        <taxon>Eukaryota</taxon>
        <taxon>Viridiplantae</taxon>
        <taxon>Streptophyta</taxon>
        <taxon>Embryophyta</taxon>
        <taxon>Tracheophyta</taxon>
        <taxon>Spermatophyta</taxon>
        <taxon>Magnoliopsida</taxon>
        <taxon>Liliopsida</taxon>
        <taxon>Poales</taxon>
        <taxon>Poaceae</taxon>
        <taxon>BOP clade</taxon>
        <taxon>Pooideae</taxon>
        <taxon>Triticodae</taxon>
        <taxon>Triticeae</taxon>
        <taxon>Triticinae</taxon>
        <taxon>Aegilops</taxon>
    </lineage>
</organism>